<dbReference type="PANTHER" id="PTHR24407">
    <property type="entry name" value="PROTEIN KINASE DOMAIN-CONTAINING PROTEIN"/>
    <property type="match status" value="1"/>
</dbReference>
<reference evidence="6" key="2">
    <citation type="submission" date="2021-01" db="UniProtKB">
        <authorList>
            <consortium name="EnsemblMetazoa"/>
        </authorList>
    </citation>
    <scope>IDENTIFICATION</scope>
</reference>
<dbReference type="SUPFAM" id="SSF52540">
    <property type="entry name" value="P-loop containing nucleoside triphosphate hydrolases"/>
    <property type="match status" value="1"/>
</dbReference>
<dbReference type="Proteomes" id="UP000007110">
    <property type="component" value="Unassembled WGS sequence"/>
</dbReference>
<evidence type="ECO:0000313" key="6">
    <source>
        <dbReference type="EnsemblMetazoa" id="XP_030850929"/>
    </source>
</evidence>
<dbReference type="OrthoDB" id="120976at2759"/>
<evidence type="ECO:0000313" key="7">
    <source>
        <dbReference type="Proteomes" id="UP000007110"/>
    </source>
</evidence>
<dbReference type="Gene3D" id="3.80.10.10">
    <property type="entry name" value="Ribonuclease Inhibitor"/>
    <property type="match status" value="3"/>
</dbReference>
<accession>A0A7M7T3E4</accession>
<feature type="compositionally biased region" description="Polar residues" evidence="3">
    <location>
        <begin position="124"/>
        <end position="135"/>
    </location>
</feature>
<feature type="compositionally biased region" description="Basic and acidic residues" evidence="3">
    <location>
        <begin position="30"/>
        <end position="39"/>
    </location>
</feature>
<feature type="domain" description="Death" evidence="4">
    <location>
        <begin position="252"/>
        <end position="336"/>
    </location>
</feature>
<protein>
    <submittedName>
        <fullName evidence="6">Uncharacterized protein</fullName>
    </submittedName>
</protein>
<feature type="compositionally biased region" description="Basic and acidic residues" evidence="3">
    <location>
        <begin position="157"/>
        <end position="180"/>
    </location>
</feature>
<dbReference type="SUPFAM" id="SSF47986">
    <property type="entry name" value="DEATH domain"/>
    <property type="match status" value="1"/>
</dbReference>
<dbReference type="CDD" id="cd01670">
    <property type="entry name" value="Death"/>
    <property type="match status" value="1"/>
</dbReference>
<evidence type="ECO:0000259" key="5">
    <source>
        <dbReference type="PROSITE" id="PS50837"/>
    </source>
</evidence>
<keyword evidence="2" id="KW-0067">ATP-binding</keyword>
<dbReference type="PROSITE" id="PS50837">
    <property type="entry name" value="NACHT"/>
    <property type="match status" value="1"/>
</dbReference>
<proteinExistence type="predicted"/>
<dbReference type="GeneID" id="105447047"/>
<dbReference type="InterPro" id="IPR032675">
    <property type="entry name" value="LRR_dom_sf"/>
</dbReference>
<keyword evidence="1" id="KW-0547">Nucleotide-binding</keyword>
<dbReference type="Pfam" id="PF05729">
    <property type="entry name" value="NACHT"/>
    <property type="match status" value="1"/>
</dbReference>
<dbReference type="InterPro" id="IPR011029">
    <property type="entry name" value="DEATH-like_dom_sf"/>
</dbReference>
<dbReference type="Gene3D" id="3.40.50.300">
    <property type="entry name" value="P-loop containing nucleotide triphosphate hydrolases"/>
    <property type="match status" value="1"/>
</dbReference>
<evidence type="ECO:0000256" key="1">
    <source>
        <dbReference type="ARBA" id="ARBA00022741"/>
    </source>
</evidence>
<reference evidence="7" key="1">
    <citation type="submission" date="2015-02" db="EMBL/GenBank/DDBJ databases">
        <title>Genome sequencing for Strongylocentrotus purpuratus.</title>
        <authorList>
            <person name="Murali S."/>
            <person name="Liu Y."/>
            <person name="Vee V."/>
            <person name="English A."/>
            <person name="Wang M."/>
            <person name="Skinner E."/>
            <person name="Han Y."/>
            <person name="Muzny D.M."/>
            <person name="Worley K.C."/>
            <person name="Gibbs R.A."/>
        </authorList>
    </citation>
    <scope>NUCLEOTIDE SEQUENCE</scope>
</reference>
<dbReference type="InterPro" id="IPR027417">
    <property type="entry name" value="P-loop_NTPase"/>
</dbReference>
<dbReference type="KEGG" id="spu:105447047"/>
<dbReference type="PROSITE" id="PS50017">
    <property type="entry name" value="DEATH_DOMAIN"/>
    <property type="match status" value="1"/>
</dbReference>
<dbReference type="InterPro" id="IPR000488">
    <property type="entry name" value="Death_dom"/>
</dbReference>
<sequence>MACQDRHVHATSEERIRLPLLLEETSQPNEKAKNAEPPKENNNPECNISSRTGSSPDANSFPSNTARQSTSSAQTGPSRDVNNGKGNVSSPTLSQSDGPKCDTVRESGFPCDVNNPGHNDVSHSESSCAQNSGSSIEKETNPVPGTTDVTISVPRPCVEDVKERKEDQSSDLSPKHRLDTTKNTNQRTSSIREVKEYHDSPIYPVLGSGTTSGEADETKGNDCPDMTNILLLRSGDVEQNPGPNDKPGNLTDLELYLLADSMDPSDFRKVGLALEFTEAELSRFEKDQMGNTLYAIYKMLYEWRKRVRDSEAREALVVTLQQIKLVQLADSVQKGQVGDHIPSMTEKEIQRVAEEVKHYLAIHLCQIQADPLNSELVLEFKRIFTNLTLMEEDKGTKLKTPLLYDDLLRTKVNGTYPKRLLVEGEGGVGKTTFCAKIAWDWIHGKAYQDFKLVLVILLRKTEGKTVGEIVKSYLSDNNPVTAKQLDKHILSNPDDVFLVLDGLDEFAVDLDSNQQIALITLNHLFKSGTVLITSRQWRSDEIRKNADLRKVFAFIAVEGFSAENLSSYITKFFHPDAASSEDLNRFISNNDVIRENMAPYPIYTAMLCIMWKEFDGERREAMSKLQTFSQLFNQMIDFLVDHHLSKHIPSLGIVGGKLSEHCSDIRHHLIHIGRIAFQGLLERRLVFTEEEFQSYPESIDVGCKVGVLTREKKILPRRDRRNTPNSVVQSVQFPHKLFQEYLSGMYLASLYQSNRNEYYRLIANIIKEAVEYQYLLYFTSAQQKEVGLDIISRLIESKTKRTQGRIDDDFIVDVAYESQDQEVTKAVADHLSTTSIKTLKITKEMQAHTVSGHTFIMNHRKVQLCIRHDVVLLQQIETLNIHSGDLSERPYASRDLAQFICKMTHLKKLTLNGQYHDDFYSTSSSIASSAKIETLDINSDDLSERPSASRDLAQFICKMIHLKDLTLRGQCHDDFYSTSSSMASSAKIETLYIDSDDLSERPSASRDLAQFICKMTHLKDLILIETLEINPADLNERPSASRDLAQFICKMTHLKDLTLCGQCHDDFYSTASSMVSSAKIETLAIYPVDINERPSASRDLAQFICKMTHLKDLTLCGQCHDDFYSTASSMVSSAKIETLYINSDDLIKQPSASRDLAQFICKMTHLKDLTLDGQYHDDFYSTSSSMASSVKIETLWIYSKDLNKRPSSSRDLAQFICKMTHLKDLTLGAQYHDDFYSTSLSMASSVKIETLWIYSADLWKRPSSSRDLAQFICKMTHLKDLILGGLYHDDFYSTSSSMALSAKIETLELNYLSLNERPSASRDLAQFVCKMTHLEKLSLGSQFHDDFYSTSSSMASSAKSCTTSPNLTELTVDTSTLEVWQDCGSMFDSVKRVTIEAERTINCDVIQRIHLPGATELTIQTHEYGRRPAGFHEEPTSIPNALLNISPQLVKVTFRDLGIGNSKMELIVQAFSSPHNLKHLKIIRFIRCGSDEAVDDVIIACNKDQVMEVEVEHGKPRRLLFD</sequence>
<dbReference type="GO" id="GO:0007165">
    <property type="term" value="P:signal transduction"/>
    <property type="evidence" value="ECO:0007669"/>
    <property type="project" value="InterPro"/>
</dbReference>
<dbReference type="PANTHER" id="PTHR24407:SF14">
    <property type="entry name" value="SIR2-LIKE DOMAIN-CONTAINING PROTEIN"/>
    <property type="match status" value="1"/>
</dbReference>
<feature type="compositionally biased region" description="Polar residues" evidence="3">
    <location>
        <begin position="46"/>
        <end position="97"/>
    </location>
</feature>
<dbReference type="RefSeq" id="XP_030850929.1">
    <property type="nucleotide sequence ID" value="XM_030995069.1"/>
</dbReference>
<feature type="compositionally biased region" description="Basic and acidic residues" evidence="3">
    <location>
        <begin position="1"/>
        <end position="17"/>
    </location>
</feature>
<dbReference type="SUPFAM" id="SSF52047">
    <property type="entry name" value="RNI-like"/>
    <property type="match status" value="2"/>
</dbReference>
<dbReference type="SMART" id="SM00005">
    <property type="entry name" value="DEATH"/>
    <property type="match status" value="1"/>
</dbReference>
<evidence type="ECO:0000259" key="4">
    <source>
        <dbReference type="PROSITE" id="PS50017"/>
    </source>
</evidence>
<evidence type="ECO:0000256" key="2">
    <source>
        <dbReference type="ARBA" id="ARBA00022840"/>
    </source>
</evidence>
<feature type="region of interest" description="Disordered" evidence="3">
    <location>
        <begin position="201"/>
        <end position="222"/>
    </location>
</feature>
<organism evidence="6 7">
    <name type="scientific">Strongylocentrotus purpuratus</name>
    <name type="common">Purple sea urchin</name>
    <dbReference type="NCBI Taxonomy" id="7668"/>
    <lineage>
        <taxon>Eukaryota</taxon>
        <taxon>Metazoa</taxon>
        <taxon>Echinodermata</taxon>
        <taxon>Eleutherozoa</taxon>
        <taxon>Echinozoa</taxon>
        <taxon>Echinoidea</taxon>
        <taxon>Euechinoidea</taxon>
        <taxon>Echinacea</taxon>
        <taxon>Camarodonta</taxon>
        <taxon>Echinidea</taxon>
        <taxon>Strongylocentrotidae</taxon>
        <taxon>Strongylocentrotus</taxon>
    </lineage>
</organism>
<dbReference type="Gene3D" id="1.10.533.10">
    <property type="entry name" value="Death Domain, Fas"/>
    <property type="match status" value="1"/>
</dbReference>
<dbReference type="EnsemblMetazoa" id="XM_030995069">
    <property type="protein sequence ID" value="XP_030850929"/>
    <property type="gene ID" value="LOC105447047"/>
</dbReference>
<name>A0A7M7T3E4_STRPU</name>
<dbReference type="OMA" id="MACQDRH"/>
<dbReference type="InParanoid" id="A0A7M7T3E4"/>
<evidence type="ECO:0000256" key="3">
    <source>
        <dbReference type="SAM" id="MobiDB-lite"/>
    </source>
</evidence>
<feature type="domain" description="NACHT" evidence="5">
    <location>
        <begin position="418"/>
        <end position="535"/>
    </location>
</feature>
<dbReference type="GO" id="GO:0005524">
    <property type="term" value="F:ATP binding"/>
    <property type="evidence" value="ECO:0007669"/>
    <property type="project" value="UniProtKB-KW"/>
</dbReference>
<dbReference type="InterPro" id="IPR007111">
    <property type="entry name" value="NACHT_NTPase"/>
</dbReference>
<feature type="region of interest" description="Disordered" evidence="3">
    <location>
        <begin position="1"/>
        <end position="187"/>
    </location>
</feature>
<dbReference type="Pfam" id="PF00531">
    <property type="entry name" value="Death"/>
    <property type="match status" value="1"/>
</dbReference>
<keyword evidence="7" id="KW-1185">Reference proteome</keyword>